<evidence type="ECO:0000313" key="3">
    <source>
        <dbReference type="Proteomes" id="UP000772618"/>
    </source>
</evidence>
<gene>
    <name evidence="2" type="ORF">KK060_06885</name>
</gene>
<evidence type="ECO:0000313" key="2">
    <source>
        <dbReference type="EMBL" id="MBT1702998.1"/>
    </source>
</evidence>
<evidence type="ECO:0000259" key="1">
    <source>
        <dbReference type="Pfam" id="PF09995"/>
    </source>
</evidence>
<dbReference type="InterPro" id="IPR037473">
    <property type="entry name" value="Lcp-like"/>
</dbReference>
<dbReference type="EMBL" id="JAHESD010000010">
    <property type="protein sequence ID" value="MBT1702998.1"/>
    <property type="molecule type" value="Genomic_DNA"/>
</dbReference>
<sequence length="343" mass="39621">MNTDFAFLDAMRRTGDVGADELVSSTFEKNEQKILYNLLGTNDATVSQTADHPVKHFLLQQKPTPQWFDEKRILNGQQFFKKYALDIMTLLGAKSLPYCYAASPGNKAIYLTEKMRSNPGKRLVETAHFIITVMQPGSFSDARLGIIQINKTRLIHALVRYHLRRKSWNNAWGLPVNQEDMAGTNLAFSYIILLGLQQAGFLMREEELEDFLFVWRYIGYQLNINEELLPSSVGEASLLELAIKQRHFKRSEEGIRLTEELLKHYKASFPLIPGYLVDAQIKYFVGDELSTLLGLQSSPFKDRFIKLINRLRIKVNKYYVDKSSYEKMIRNHYMLKEKYLGAV</sequence>
<proteinExistence type="predicted"/>
<name>A0ABS5VPP9_9BACT</name>
<keyword evidence="3" id="KW-1185">Reference proteome</keyword>
<dbReference type="Pfam" id="PF09995">
    <property type="entry name" value="MPAB_Lcp_cat"/>
    <property type="match status" value="1"/>
</dbReference>
<organism evidence="2 3">
    <name type="scientific">Chryseosolibacter indicus</name>
    <dbReference type="NCBI Taxonomy" id="2782351"/>
    <lineage>
        <taxon>Bacteria</taxon>
        <taxon>Pseudomonadati</taxon>
        <taxon>Bacteroidota</taxon>
        <taxon>Cytophagia</taxon>
        <taxon>Cytophagales</taxon>
        <taxon>Chryseotaleaceae</taxon>
        <taxon>Chryseosolibacter</taxon>
    </lineage>
</organism>
<dbReference type="InterPro" id="IPR018713">
    <property type="entry name" value="MPAB/Lcp_cat_dom"/>
</dbReference>
<comment type="caution">
    <text evidence="2">The sequence shown here is derived from an EMBL/GenBank/DDBJ whole genome shotgun (WGS) entry which is preliminary data.</text>
</comment>
<protein>
    <submittedName>
        <fullName evidence="2">DUF2236 domain-containing protein</fullName>
    </submittedName>
</protein>
<reference evidence="2 3" key="1">
    <citation type="submission" date="2021-05" db="EMBL/GenBank/DDBJ databases">
        <title>A Polyphasic approach of four new species of the genus Ohtaekwangia: Ohtaekwangia histidinii sp. nov., Ohtaekwangia cretensis sp. nov., Ohtaekwangia indiensis sp. nov., Ohtaekwangia reichenbachii sp. nov. from diverse environment.</title>
        <authorList>
            <person name="Octaviana S."/>
        </authorList>
    </citation>
    <scope>NUCLEOTIDE SEQUENCE [LARGE SCALE GENOMIC DNA]</scope>
    <source>
        <strain evidence="2 3">PWU20</strain>
    </source>
</reference>
<dbReference type="RefSeq" id="WP_254152967.1">
    <property type="nucleotide sequence ID" value="NZ_JAHESD010000010.1"/>
</dbReference>
<dbReference type="PANTHER" id="PTHR37539:SF1">
    <property type="entry name" value="ER-BOUND OXYGENASE MPAB_MPAB'_RUBBER OXYGENASE CATALYTIC DOMAIN-CONTAINING PROTEIN"/>
    <property type="match status" value="1"/>
</dbReference>
<dbReference type="Proteomes" id="UP000772618">
    <property type="component" value="Unassembled WGS sequence"/>
</dbReference>
<dbReference type="PANTHER" id="PTHR37539">
    <property type="entry name" value="SECRETED PROTEIN-RELATED"/>
    <property type="match status" value="1"/>
</dbReference>
<feature type="domain" description="ER-bound oxygenase mpaB/mpaB'/Rubber oxygenase catalytic" evidence="1">
    <location>
        <begin position="114"/>
        <end position="302"/>
    </location>
</feature>
<accession>A0ABS5VPP9</accession>